<evidence type="ECO:0000313" key="8">
    <source>
        <dbReference type="Proteomes" id="UP000512167"/>
    </source>
</evidence>
<feature type="transmembrane region" description="Helical" evidence="6">
    <location>
        <begin position="63"/>
        <end position="82"/>
    </location>
</feature>
<dbReference type="Proteomes" id="UP000512167">
    <property type="component" value="Chromosome"/>
</dbReference>
<name>A0A7L6N3B9_9MOLU</name>
<evidence type="ECO:0000256" key="6">
    <source>
        <dbReference type="SAM" id="Phobius"/>
    </source>
</evidence>
<accession>A0A7L6N3B9</accession>
<comment type="subcellular location">
    <subcellularLocation>
        <location evidence="1">Cell membrane</location>
        <topology evidence="1">Multi-pass membrane protein</topology>
    </subcellularLocation>
</comment>
<proteinExistence type="predicted"/>
<dbReference type="GO" id="GO:0022857">
    <property type="term" value="F:transmembrane transporter activity"/>
    <property type="evidence" value="ECO:0007669"/>
    <property type="project" value="InterPro"/>
</dbReference>
<evidence type="ECO:0000256" key="3">
    <source>
        <dbReference type="ARBA" id="ARBA00022692"/>
    </source>
</evidence>
<feature type="transmembrane region" description="Helical" evidence="6">
    <location>
        <begin position="290"/>
        <end position="308"/>
    </location>
</feature>
<feature type="transmembrane region" description="Helical" evidence="6">
    <location>
        <begin position="139"/>
        <end position="155"/>
    </location>
</feature>
<feature type="transmembrane region" description="Helical" evidence="6">
    <location>
        <begin position="234"/>
        <end position="254"/>
    </location>
</feature>
<keyword evidence="3 6" id="KW-0812">Transmembrane</keyword>
<keyword evidence="5 6" id="KW-0472">Membrane</keyword>
<keyword evidence="8" id="KW-1185">Reference proteome</keyword>
<dbReference type="InterPro" id="IPR001851">
    <property type="entry name" value="ABC_transp_permease"/>
</dbReference>
<sequence>MKGSARENHSSLKDKIKDYYQQKGKAQLKSLLINHNYVISLILLLILGRIASDNFLSFNSLMALMRSSAIIGIIALGMTLVIISGNIDLSVGSLMALVAANTAIVFNGTHNVFITLLFALAFGAFLGFVNGVFIGKAKVAAFIVTLATMAAYRSLTIQQGEGGPVLIDGDAFMETYRKVGYSSFLNVPYVVWIFVIITILIIILMTKTKFGRYVYAVGSNEKAARLSGINVDRIKIYIFSITGLLTGLASFIYVSRFGSVDTATAGKSFELDAIAAVAIGGTSMAGGKGFIQGTFFGIIVLYSINAVLTAFKVPSFVNDLIKGILILGAVLLQKVLNERKSGSANGNIFKNIFSRFTKKA</sequence>
<dbReference type="RefSeq" id="WP_312032029.1">
    <property type="nucleotide sequence ID" value="NZ_CP051151.1"/>
</dbReference>
<dbReference type="AlphaFoldDB" id="A0A7L6N3B9"/>
<dbReference type="GO" id="GO:0005886">
    <property type="term" value="C:plasma membrane"/>
    <property type="evidence" value="ECO:0007669"/>
    <property type="project" value="UniProtKB-SubCell"/>
</dbReference>
<evidence type="ECO:0000256" key="2">
    <source>
        <dbReference type="ARBA" id="ARBA00022475"/>
    </source>
</evidence>
<organism evidence="7 8">
    <name type="scientific">Hujiaoplasma nucleasis</name>
    <dbReference type="NCBI Taxonomy" id="2725268"/>
    <lineage>
        <taxon>Bacteria</taxon>
        <taxon>Bacillati</taxon>
        <taxon>Mycoplasmatota</taxon>
        <taxon>Mollicutes</taxon>
        <taxon>Candidatus Izemoplasmatales</taxon>
        <taxon>Hujiaoplasmataceae</taxon>
        <taxon>Hujiaoplasma</taxon>
    </lineage>
</organism>
<feature type="transmembrane region" description="Helical" evidence="6">
    <location>
        <begin position="112"/>
        <end position="132"/>
    </location>
</feature>
<evidence type="ECO:0000256" key="5">
    <source>
        <dbReference type="ARBA" id="ARBA00023136"/>
    </source>
</evidence>
<dbReference type="PANTHER" id="PTHR32196">
    <property type="entry name" value="ABC TRANSPORTER PERMEASE PROTEIN YPHD-RELATED-RELATED"/>
    <property type="match status" value="1"/>
</dbReference>
<evidence type="ECO:0000256" key="1">
    <source>
        <dbReference type="ARBA" id="ARBA00004651"/>
    </source>
</evidence>
<feature type="transmembrane region" description="Helical" evidence="6">
    <location>
        <begin position="31"/>
        <end position="51"/>
    </location>
</feature>
<dbReference type="PANTHER" id="PTHR32196:SF72">
    <property type="entry name" value="RIBOSE IMPORT PERMEASE PROTEIN RBSC"/>
    <property type="match status" value="1"/>
</dbReference>
<dbReference type="Pfam" id="PF02653">
    <property type="entry name" value="BPD_transp_2"/>
    <property type="match status" value="1"/>
</dbReference>
<protein>
    <submittedName>
        <fullName evidence="7">ABC transporter permease</fullName>
    </submittedName>
</protein>
<keyword evidence="2" id="KW-1003">Cell membrane</keyword>
<gene>
    <name evidence="7" type="ORF">HF295_01230</name>
</gene>
<feature type="transmembrane region" description="Helical" evidence="6">
    <location>
        <begin position="89"/>
        <end position="106"/>
    </location>
</feature>
<evidence type="ECO:0000313" key="7">
    <source>
        <dbReference type="EMBL" id="QLY39555.1"/>
    </source>
</evidence>
<feature type="transmembrane region" description="Helical" evidence="6">
    <location>
        <begin position="187"/>
        <end position="205"/>
    </location>
</feature>
<dbReference type="CDD" id="cd06579">
    <property type="entry name" value="TM_PBP1_transp_AraH_like"/>
    <property type="match status" value="1"/>
</dbReference>
<dbReference type="EMBL" id="CP051151">
    <property type="protein sequence ID" value="QLY39555.1"/>
    <property type="molecule type" value="Genomic_DNA"/>
</dbReference>
<reference evidence="7 8" key="1">
    <citation type="submission" date="2020-04" db="EMBL/GenBank/DDBJ databases">
        <authorList>
            <person name="Zheng R.K."/>
            <person name="Sun C.M."/>
        </authorList>
    </citation>
    <scope>NUCLEOTIDE SEQUENCE [LARGE SCALE GENOMIC DNA]</scope>
    <source>
        <strain evidence="8">zrk29</strain>
    </source>
</reference>
<evidence type="ECO:0000256" key="4">
    <source>
        <dbReference type="ARBA" id="ARBA00022989"/>
    </source>
</evidence>
<dbReference type="KEGG" id="tbk:HF295_01230"/>
<keyword evidence="4 6" id="KW-1133">Transmembrane helix</keyword>